<evidence type="ECO:0000256" key="7">
    <source>
        <dbReference type="ARBA" id="ARBA00022490"/>
    </source>
</evidence>
<evidence type="ECO:0000256" key="13">
    <source>
        <dbReference type="ARBA" id="ARBA00022993"/>
    </source>
</evidence>
<comment type="catalytic activity">
    <reaction evidence="1 16">
        <text>(R)-pantothenate + ATP = (R)-4'-phosphopantothenate + ADP + H(+)</text>
        <dbReference type="Rhea" id="RHEA:16373"/>
        <dbReference type="ChEBI" id="CHEBI:10986"/>
        <dbReference type="ChEBI" id="CHEBI:15378"/>
        <dbReference type="ChEBI" id="CHEBI:29032"/>
        <dbReference type="ChEBI" id="CHEBI:30616"/>
        <dbReference type="ChEBI" id="CHEBI:456216"/>
        <dbReference type="EC" id="2.7.1.33"/>
    </reaction>
</comment>
<evidence type="ECO:0000256" key="10">
    <source>
        <dbReference type="ARBA" id="ARBA00022777"/>
    </source>
</evidence>
<evidence type="ECO:0000256" key="4">
    <source>
        <dbReference type="ARBA" id="ARBA00005225"/>
    </source>
</evidence>
<protein>
    <recommendedName>
        <fullName evidence="15 16">Type III pantothenate kinase</fullName>
        <ecNumber evidence="6 16">2.7.1.33</ecNumber>
    </recommendedName>
    <alternativeName>
        <fullName evidence="16">PanK-III</fullName>
    </alternativeName>
    <alternativeName>
        <fullName evidence="16">Pantothenic acid kinase</fullName>
    </alternativeName>
</protein>
<dbReference type="RefSeq" id="WP_084092253.1">
    <property type="nucleotide sequence ID" value="NZ_FWXD01000023.1"/>
</dbReference>
<feature type="binding site" evidence="16">
    <location>
        <begin position="100"/>
        <end position="103"/>
    </location>
    <ligand>
        <name>substrate</name>
    </ligand>
</feature>
<dbReference type="PANTHER" id="PTHR34265:SF1">
    <property type="entry name" value="TYPE III PANTOTHENATE KINASE"/>
    <property type="match status" value="1"/>
</dbReference>
<evidence type="ECO:0000256" key="8">
    <source>
        <dbReference type="ARBA" id="ARBA00022679"/>
    </source>
</evidence>
<evidence type="ECO:0000256" key="3">
    <source>
        <dbReference type="ARBA" id="ARBA00004496"/>
    </source>
</evidence>
<evidence type="ECO:0000313" key="17">
    <source>
        <dbReference type="EMBL" id="SMC28585.1"/>
    </source>
</evidence>
<keyword evidence="8 16" id="KW-0808">Transferase</keyword>
<dbReference type="PANTHER" id="PTHR34265">
    <property type="entry name" value="TYPE III PANTOTHENATE KINASE"/>
    <property type="match status" value="1"/>
</dbReference>
<evidence type="ECO:0000256" key="16">
    <source>
        <dbReference type="HAMAP-Rule" id="MF_01274"/>
    </source>
</evidence>
<dbReference type="SUPFAM" id="SSF53067">
    <property type="entry name" value="Actin-like ATPase domain"/>
    <property type="match status" value="2"/>
</dbReference>
<feature type="binding site" evidence="16">
    <location>
        <position position="176"/>
    </location>
    <ligand>
        <name>substrate</name>
    </ligand>
</feature>
<evidence type="ECO:0000256" key="14">
    <source>
        <dbReference type="ARBA" id="ARBA00038036"/>
    </source>
</evidence>
<dbReference type="AlphaFoldDB" id="A0A1W1XXI9"/>
<feature type="binding site" evidence="16">
    <location>
        <begin position="8"/>
        <end position="15"/>
    </location>
    <ligand>
        <name>ATP</name>
        <dbReference type="ChEBI" id="CHEBI:30616"/>
    </ligand>
</feature>
<keyword evidence="11 16" id="KW-0067">ATP-binding</keyword>
<comment type="subunit">
    <text evidence="5 16">Homodimer.</text>
</comment>
<dbReference type="HAMAP" id="MF_01274">
    <property type="entry name" value="Pantothen_kinase_3"/>
    <property type="match status" value="1"/>
</dbReference>
<keyword evidence="10 16" id="KW-0418">Kinase</keyword>
<evidence type="ECO:0000256" key="9">
    <source>
        <dbReference type="ARBA" id="ARBA00022741"/>
    </source>
</evidence>
<dbReference type="InterPro" id="IPR043129">
    <property type="entry name" value="ATPase_NBD"/>
</dbReference>
<comment type="similarity">
    <text evidence="14 16">Belongs to the type III pantothenate kinase family.</text>
</comment>
<comment type="subcellular location">
    <subcellularLocation>
        <location evidence="3 16">Cytoplasm</location>
    </subcellularLocation>
</comment>
<dbReference type="GO" id="GO:0004594">
    <property type="term" value="F:pantothenate kinase activity"/>
    <property type="evidence" value="ECO:0007669"/>
    <property type="project" value="UniProtKB-UniRule"/>
</dbReference>
<comment type="function">
    <text evidence="16">Catalyzes the phosphorylation of pantothenate (Pan), the first step in CoA biosynthesis.</text>
</comment>
<evidence type="ECO:0000256" key="2">
    <source>
        <dbReference type="ARBA" id="ARBA00001958"/>
    </source>
</evidence>
<feature type="binding site" evidence="16">
    <location>
        <position position="93"/>
    </location>
    <ligand>
        <name>substrate</name>
    </ligand>
</feature>
<accession>A0A1W1XXI9</accession>
<dbReference type="InterPro" id="IPR004619">
    <property type="entry name" value="Type_III_PanK"/>
</dbReference>
<organism evidence="17 18">
    <name type="scientific">Andreprevotia lacus DSM 23236</name>
    <dbReference type="NCBI Taxonomy" id="1121001"/>
    <lineage>
        <taxon>Bacteria</taxon>
        <taxon>Pseudomonadati</taxon>
        <taxon>Pseudomonadota</taxon>
        <taxon>Betaproteobacteria</taxon>
        <taxon>Neisseriales</taxon>
        <taxon>Chitinibacteraceae</taxon>
        <taxon>Andreprevotia</taxon>
    </lineage>
</organism>
<dbReference type="Proteomes" id="UP000192761">
    <property type="component" value="Unassembled WGS sequence"/>
</dbReference>
<feature type="binding site" evidence="16">
    <location>
        <position position="126"/>
    </location>
    <ligand>
        <name>ATP</name>
        <dbReference type="ChEBI" id="CHEBI:30616"/>
    </ligand>
</feature>
<dbReference type="Gene3D" id="3.30.420.40">
    <property type="match status" value="2"/>
</dbReference>
<dbReference type="UniPathway" id="UPA00241">
    <property type="reaction ID" value="UER00352"/>
</dbReference>
<evidence type="ECO:0000256" key="5">
    <source>
        <dbReference type="ARBA" id="ARBA00011738"/>
    </source>
</evidence>
<dbReference type="EMBL" id="FWXD01000023">
    <property type="protein sequence ID" value="SMC28585.1"/>
    <property type="molecule type" value="Genomic_DNA"/>
</dbReference>
<reference evidence="17 18" key="1">
    <citation type="submission" date="2017-04" db="EMBL/GenBank/DDBJ databases">
        <authorList>
            <person name="Afonso C.L."/>
            <person name="Miller P.J."/>
            <person name="Scott M.A."/>
            <person name="Spackman E."/>
            <person name="Goraichik I."/>
            <person name="Dimitrov K.M."/>
            <person name="Suarez D.L."/>
            <person name="Swayne D.E."/>
        </authorList>
    </citation>
    <scope>NUCLEOTIDE SEQUENCE [LARGE SCALE GENOMIC DNA]</scope>
    <source>
        <strain evidence="17 18">DSM 23236</strain>
    </source>
</reference>
<name>A0A1W1XXI9_9NEIS</name>
<dbReference type="STRING" id="1121001.SAMN02745857_03331"/>
<gene>
    <name evidence="16" type="primary">coaX</name>
    <name evidence="17" type="ORF">SAMN02745857_03331</name>
</gene>
<comment type="caution">
    <text evidence="16">Lacks conserved residue(s) required for the propagation of feature annotation.</text>
</comment>
<dbReference type="GO" id="GO:0005524">
    <property type="term" value="F:ATP binding"/>
    <property type="evidence" value="ECO:0007669"/>
    <property type="project" value="UniProtKB-UniRule"/>
</dbReference>
<dbReference type="GO" id="GO:0015937">
    <property type="term" value="P:coenzyme A biosynthetic process"/>
    <property type="evidence" value="ECO:0007669"/>
    <property type="project" value="UniProtKB-UniRule"/>
</dbReference>
<dbReference type="EC" id="2.7.1.33" evidence="6 16"/>
<keyword evidence="13 16" id="KW-0173">Coenzyme A biosynthesis</keyword>
<dbReference type="OrthoDB" id="9781305at2"/>
<sequence>MSTRLLLDLGNTRLKWALESGAQRLADGDALHAELPTLAARFASLPAPDGIFGCTVAAPALREQLDVLCLRAWQQKPRWLQVSKEALGIRNRYRRIEQQGPDRWAAVLGASQRHPAQALVIASAGTALTVDSVTADGTFLGGMILPGYRLMKTALAQGTARLPDAAGSLHDFPTSTEDAIETGVLTALAGTVDTAMRRLGARGEEPLLLLAGGDAERIAPLLVSPHRIEPDLVLCGLAALAVAKEFTP</sequence>
<evidence type="ECO:0000256" key="12">
    <source>
        <dbReference type="ARBA" id="ARBA00022958"/>
    </source>
</evidence>
<keyword evidence="9 16" id="KW-0547">Nucleotide-binding</keyword>
<evidence type="ECO:0000256" key="1">
    <source>
        <dbReference type="ARBA" id="ARBA00001206"/>
    </source>
</evidence>
<evidence type="ECO:0000256" key="6">
    <source>
        <dbReference type="ARBA" id="ARBA00012102"/>
    </source>
</evidence>
<keyword evidence="12 16" id="KW-0630">Potassium</keyword>
<keyword evidence="18" id="KW-1185">Reference proteome</keyword>
<evidence type="ECO:0000313" key="18">
    <source>
        <dbReference type="Proteomes" id="UP000192761"/>
    </source>
</evidence>
<comment type="cofactor">
    <cofactor evidence="16">
        <name>NH4(+)</name>
        <dbReference type="ChEBI" id="CHEBI:28938"/>
    </cofactor>
    <cofactor evidence="16">
        <name>K(+)</name>
        <dbReference type="ChEBI" id="CHEBI:29103"/>
    </cofactor>
    <text evidence="16">A monovalent cation. Ammonium or potassium.</text>
</comment>
<dbReference type="CDD" id="cd24015">
    <property type="entry name" value="ASKHA_NBD_PanK-III"/>
    <property type="match status" value="1"/>
</dbReference>
<comment type="cofactor">
    <cofactor evidence="2">
        <name>K(+)</name>
        <dbReference type="ChEBI" id="CHEBI:29103"/>
    </cofactor>
</comment>
<evidence type="ECO:0000256" key="15">
    <source>
        <dbReference type="ARBA" id="ARBA00040883"/>
    </source>
</evidence>
<dbReference type="Pfam" id="PF03309">
    <property type="entry name" value="Pan_kinase"/>
    <property type="match status" value="1"/>
</dbReference>
<comment type="pathway">
    <text evidence="4 16">Cofactor biosynthesis; coenzyme A biosynthesis; CoA from (R)-pantothenate: step 1/5.</text>
</comment>
<proteinExistence type="inferred from homology"/>
<keyword evidence="7 16" id="KW-0963">Cytoplasm</keyword>
<dbReference type="NCBIfam" id="TIGR00671">
    <property type="entry name" value="baf"/>
    <property type="match status" value="1"/>
</dbReference>
<feature type="active site" description="Proton acceptor" evidence="16">
    <location>
        <position position="102"/>
    </location>
</feature>
<dbReference type="GO" id="GO:0005737">
    <property type="term" value="C:cytoplasm"/>
    <property type="evidence" value="ECO:0007669"/>
    <property type="project" value="UniProtKB-SubCell"/>
</dbReference>
<evidence type="ECO:0000256" key="11">
    <source>
        <dbReference type="ARBA" id="ARBA00022840"/>
    </source>
</evidence>